<evidence type="ECO:0000313" key="2">
    <source>
        <dbReference type="Proteomes" id="UP000822476"/>
    </source>
</evidence>
<organism evidence="1 2">
    <name type="scientific">Paragonimus skrjabini miyazakii</name>
    <dbReference type="NCBI Taxonomy" id="59628"/>
    <lineage>
        <taxon>Eukaryota</taxon>
        <taxon>Metazoa</taxon>
        <taxon>Spiralia</taxon>
        <taxon>Lophotrochozoa</taxon>
        <taxon>Platyhelminthes</taxon>
        <taxon>Trematoda</taxon>
        <taxon>Digenea</taxon>
        <taxon>Plagiorchiida</taxon>
        <taxon>Troglotremata</taxon>
        <taxon>Troglotrematidae</taxon>
        <taxon>Paragonimus</taxon>
    </lineage>
</organism>
<dbReference type="Proteomes" id="UP000822476">
    <property type="component" value="Unassembled WGS sequence"/>
</dbReference>
<evidence type="ECO:0000313" key="1">
    <source>
        <dbReference type="EMBL" id="KAF7241696.1"/>
    </source>
</evidence>
<keyword evidence="2" id="KW-1185">Reference proteome</keyword>
<name>A0A8S9YJH1_9TREM</name>
<accession>A0A8S9YJH1</accession>
<sequence>FNSYPKCVASTNTDSSSIVQVSRACPKDQQKWAQSGTVAITAADECIGSNTLNECKKKCKDTNDCVAVKYNPNVSSSVCQTGSGIEPKQAEKCAILWEPIAYGSVRIADNEKIGEAVLHVPNCKVGISQFAYSDCSLFVFYKN</sequence>
<reference evidence="1" key="1">
    <citation type="submission" date="2019-07" db="EMBL/GenBank/DDBJ databases">
        <title>Annotation for the trematode Paragonimus miyazaki's.</title>
        <authorList>
            <person name="Choi Y.-J."/>
        </authorList>
    </citation>
    <scope>NUCLEOTIDE SEQUENCE</scope>
    <source>
        <strain evidence="1">Japan</strain>
    </source>
</reference>
<dbReference type="EMBL" id="JTDE01006854">
    <property type="protein sequence ID" value="KAF7241696.1"/>
    <property type="molecule type" value="Genomic_DNA"/>
</dbReference>
<feature type="non-terminal residue" evidence="1">
    <location>
        <position position="143"/>
    </location>
</feature>
<dbReference type="AlphaFoldDB" id="A0A8S9YJH1"/>
<proteinExistence type="predicted"/>
<protein>
    <submittedName>
        <fullName evidence="1">Uncharacterized protein</fullName>
    </submittedName>
</protein>
<gene>
    <name evidence="1" type="ORF">EG68_10890</name>
</gene>
<comment type="caution">
    <text evidence="1">The sequence shown here is derived from an EMBL/GenBank/DDBJ whole genome shotgun (WGS) entry which is preliminary data.</text>
</comment>